<gene>
    <name evidence="3" type="primary">Fam98a</name>
    <name evidence="3" type="ORF">CDAR_270861</name>
</gene>
<protein>
    <submittedName>
        <fullName evidence="3">Protein FAM98A</fullName>
    </submittedName>
</protein>
<feature type="compositionally biased region" description="Basic and acidic residues" evidence="2">
    <location>
        <begin position="350"/>
        <end position="362"/>
    </location>
</feature>
<feature type="region of interest" description="Disordered" evidence="2">
    <location>
        <begin position="414"/>
        <end position="456"/>
    </location>
</feature>
<sequence length="456" mass="51183">MEQIRTDLTNLGYLGEALNVLNQVLSEGPPNIYFVDVVSWLSSELGSVYDLESHISPIIDEEDAKSIAFFVEVSSLLKELCCPIKTLIKGSIENRLSSSEDKILVIVYLCQELEAGKILAHKKPKKKEATLKIELSESKTAKELKDMLISLGFAKPPDDITPQKLFVEVEKKLKMICQPTTPKELVGGLLFSGYLTEKQWFQLDKLFREVHQEYKTRRNLLLTRLDVTIQSFLWTDRLKNKSEEVTNNYKKARSRIIDDPSVQISHILSATADLAAIEKTSSASVRKNTKSAVNKVIISAVPDRGGRPEEQQAPPPEVPSWQKNDNSSRGGFRGGSQQNSGNYRNSGNRDAPRDRHRTDNRSSNDSYQKGGNYNRSNDYSTPTFNPVYQQPVQYISQVGAPQFGFGGFMPAGDNFQQYGRNDGINQFQPRQNPMSGPRQRGGARSYRGGQGRRGGW</sequence>
<feature type="compositionally biased region" description="Low complexity" evidence="2">
    <location>
        <begin position="324"/>
        <end position="342"/>
    </location>
</feature>
<feature type="compositionally biased region" description="Low complexity" evidence="2">
    <location>
        <begin position="438"/>
        <end position="447"/>
    </location>
</feature>
<dbReference type="Proteomes" id="UP001054837">
    <property type="component" value="Unassembled WGS sequence"/>
</dbReference>
<dbReference type="EMBL" id="BPLQ01009371">
    <property type="protein sequence ID" value="GIY43585.1"/>
    <property type="molecule type" value="Genomic_DNA"/>
</dbReference>
<proteinExistence type="inferred from homology"/>
<feature type="compositionally biased region" description="Polar residues" evidence="2">
    <location>
        <begin position="363"/>
        <end position="385"/>
    </location>
</feature>
<feature type="region of interest" description="Disordered" evidence="2">
    <location>
        <begin position="299"/>
        <end position="385"/>
    </location>
</feature>
<evidence type="ECO:0000256" key="2">
    <source>
        <dbReference type="SAM" id="MobiDB-lite"/>
    </source>
</evidence>
<reference evidence="3 4" key="1">
    <citation type="submission" date="2021-06" db="EMBL/GenBank/DDBJ databases">
        <title>Caerostris darwini draft genome.</title>
        <authorList>
            <person name="Kono N."/>
            <person name="Arakawa K."/>
        </authorList>
    </citation>
    <scope>NUCLEOTIDE SEQUENCE [LARGE SCALE GENOMIC DNA]</scope>
</reference>
<evidence type="ECO:0000313" key="3">
    <source>
        <dbReference type="EMBL" id="GIY43585.1"/>
    </source>
</evidence>
<dbReference type="InterPro" id="IPR018797">
    <property type="entry name" value="FAM98"/>
</dbReference>
<evidence type="ECO:0000313" key="4">
    <source>
        <dbReference type="Proteomes" id="UP001054837"/>
    </source>
</evidence>
<dbReference type="PANTHER" id="PTHR31353">
    <property type="entry name" value="FAM98"/>
    <property type="match status" value="1"/>
</dbReference>
<dbReference type="GO" id="GO:0072669">
    <property type="term" value="C:tRNA-splicing ligase complex"/>
    <property type="evidence" value="ECO:0007669"/>
    <property type="project" value="TreeGrafter"/>
</dbReference>
<feature type="compositionally biased region" description="Polar residues" evidence="2">
    <location>
        <begin position="414"/>
        <end position="434"/>
    </location>
</feature>
<evidence type="ECO:0000256" key="1">
    <source>
        <dbReference type="ARBA" id="ARBA00007218"/>
    </source>
</evidence>
<accession>A0AAV4TBT0</accession>
<keyword evidence="4" id="KW-1185">Reference proteome</keyword>
<comment type="similarity">
    <text evidence="1">Belongs to the FAM98 family.</text>
</comment>
<dbReference type="AlphaFoldDB" id="A0AAV4TBT0"/>
<name>A0AAV4TBT0_9ARAC</name>
<organism evidence="3 4">
    <name type="scientific">Caerostris darwini</name>
    <dbReference type="NCBI Taxonomy" id="1538125"/>
    <lineage>
        <taxon>Eukaryota</taxon>
        <taxon>Metazoa</taxon>
        <taxon>Ecdysozoa</taxon>
        <taxon>Arthropoda</taxon>
        <taxon>Chelicerata</taxon>
        <taxon>Arachnida</taxon>
        <taxon>Araneae</taxon>
        <taxon>Araneomorphae</taxon>
        <taxon>Entelegynae</taxon>
        <taxon>Araneoidea</taxon>
        <taxon>Araneidae</taxon>
        <taxon>Caerostris</taxon>
    </lineage>
</organism>
<dbReference type="PANTHER" id="PTHR31353:SF1">
    <property type="entry name" value="PROTEIN FAM98B"/>
    <property type="match status" value="1"/>
</dbReference>
<comment type="caution">
    <text evidence="3">The sequence shown here is derived from an EMBL/GenBank/DDBJ whole genome shotgun (WGS) entry which is preliminary data.</text>
</comment>
<dbReference type="Pfam" id="PF10239">
    <property type="entry name" value="DUF2465"/>
    <property type="match status" value="1"/>
</dbReference>